<dbReference type="RefSeq" id="WP_167045544.1">
    <property type="nucleotide sequence ID" value="NZ_JAAOZB010000001.1"/>
</dbReference>
<name>A0A7W3JRJ5_9MICO</name>
<dbReference type="InterPro" id="IPR025447">
    <property type="entry name" value="DUF4192"/>
</dbReference>
<dbReference type="Pfam" id="PF13830">
    <property type="entry name" value="DUF4192"/>
    <property type="match status" value="1"/>
</dbReference>
<accession>A0A7W3JRJ5</accession>
<gene>
    <name evidence="2" type="ORF">FHX48_002804</name>
</gene>
<organism evidence="2 3">
    <name type="scientific">Microbacterium halimionae</name>
    <dbReference type="NCBI Taxonomy" id="1526413"/>
    <lineage>
        <taxon>Bacteria</taxon>
        <taxon>Bacillati</taxon>
        <taxon>Actinomycetota</taxon>
        <taxon>Actinomycetes</taxon>
        <taxon>Micrococcales</taxon>
        <taxon>Microbacteriaceae</taxon>
        <taxon>Microbacterium</taxon>
    </lineage>
</organism>
<reference evidence="2 3" key="1">
    <citation type="submission" date="2020-07" db="EMBL/GenBank/DDBJ databases">
        <title>Sequencing the genomes of 1000 actinobacteria strains.</title>
        <authorList>
            <person name="Klenk H.-P."/>
        </authorList>
    </citation>
    <scope>NUCLEOTIDE SEQUENCE [LARGE SCALE GENOMIC DNA]</scope>
    <source>
        <strain evidence="2 3">DSM 27576</strain>
    </source>
</reference>
<dbReference type="Proteomes" id="UP000526083">
    <property type="component" value="Unassembled WGS sequence"/>
</dbReference>
<evidence type="ECO:0008006" key="4">
    <source>
        <dbReference type="Google" id="ProtNLM"/>
    </source>
</evidence>
<feature type="region of interest" description="Disordered" evidence="1">
    <location>
        <begin position="144"/>
        <end position="163"/>
    </location>
</feature>
<keyword evidence="3" id="KW-1185">Reference proteome</keyword>
<feature type="compositionally biased region" description="Low complexity" evidence="1">
    <location>
        <begin position="144"/>
        <end position="159"/>
    </location>
</feature>
<evidence type="ECO:0000313" key="2">
    <source>
        <dbReference type="EMBL" id="MBA8817699.1"/>
    </source>
</evidence>
<evidence type="ECO:0000313" key="3">
    <source>
        <dbReference type="Proteomes" id="UP000526083"/>
    </source>
</evidence>
<comment type="caution">
    <text evidence="2">The sequence shown here is derived from an EMBL/GenBank/DDBJ whole genome shotgun (WGS) entry which is preliminary data.</text>
</comment>
<proteinExistence type="predicted"/>
<evidence type="ECO:0000256" key="1">
    <source>
        <dbReference type="SAM" id="MobiDB-lite"/>
    </source>
</evidence>
<protein>
    <recommendedName>
        <fullName evidence="4">DUF4192 family protein</fullName>
    </recommendedName>
</protein>
<sequence>MTTIIPARSAAEFLPLVPRMLAFTPTRSIVFVPFAGTRSCGAMRIDLPSPALENEIDSVAATYLGMVCRIPEADAFTAVIYTDDSIDATSARLPQQKLMMAVLQRADSCGLKVHDALCVAADGWGSYLDARRPRAGRPLAEIADGTAPTASAPAPAGGDQATGAVLPDVSAAERVRVAREYEELNGAAATVCGFTPHAGDKVRINPAALTAVGTLDDIPLLFEQSLEWDAEHLAPFEAASLLWCLMRPSLRDIGLAGWCRGLHLADAAAEGQLRWEGGEEYPEDIAKFIWGEGPKPNSERLEKALSLSRRVAALATRARQPGPLAVCAWLSWALGRSTHAGIYASRACEIEPRHGFAQIMISMVAASHLPEWAFTPEG</sequence>
<dbReference type="EMBL" id="JACGWY010000010">
    <property type="protein sequence ID" value="MBA8817699.1"/>
    <property type="molecule type" value="Genomic_DNA"/>
</dbReference>
<dbReference type="AlphaFoldDB" id="A0A7W3JRJ5"/>